<reference evidence="13" key="2">
    <citation type="submission" date="2016-04" db="EMBL/GenBank/DDBJ databases">
        <authorList>
            <person name="Evans L.H."/>
            <person name="Alamgir A."/>
            <person name="Owens N."/>
            <person name="Weber N.D."/>
            <person name="Virtaneva K."/>
            <person name="Barbian K."/>
            <person name="Babar A."/>
            <person name="Rosenke K."/>
        </authorList>
    </citation>
    <scope>NUCLEOTIDE SEQUENCE</scope>
    <source>
        <strain evidence="13">P1</strain>
    </source>
</reference>
<dbReference type="Proteomes" id="UP000033106">
    <property type="component" value="Chromosome"/>
</dbReference>
<dbReference type="Proteomes" id="UP000267993">
    <property type="component" value="Chromosome"/>
</dbReference>
<evidence type="ECO:0000313" key="22">
    <source>
        <dbReference type="Proteomes" id="UP000275843"/>
    </source>
</evidence>
<evidence type="ECO:0000313" key="3">
    <source>
        <dbReference type="EMBL" id="AKA74236.1"/>
    </source>
</evidence>
<dbReference type="EMBL" id="CP033240">
    <property type="protein sequence ID" value="AZF81792.1"/>
    <property type="molecule type" value="Genomic_DNA"/>
</dbReference>
<reference evidence="18 19" key="4">
    <citation type="journal article" date="2018" name="Proc. Natl. Acad. Sci. U.S.A.">
        <title>Nonmutational mechanism of inheritance in the Archaeon Sulfolobus solfataricus.</title>
        <authorList>
            <person name="Payne S."/>
            <person name="McCarthy S."/>
            <person name="Johnson T."/>
            <person name="North E."/>
            <person name="Blum P."/>
        </authorList>
    </citation>
    <scope>NUCLEOTIDE SEQUENCE [LARGE SCALE GENOMIC DNA]</scope>
    <source>
        <strain evidence="7 18">SARC-H</strain>
        <strain evidence="8 22">SARC-I</strain>
        <strain evidence="10 23">SARC-N</strain>
        <strain evidence="11 24">SARC-O</strain>
        <strain evidence="12 19">SUL120</strain>
        <strain evidence="6 20">SULG</strain>
        <strain evidence="9 21">SULM</strain>
    </source>
</reference>
<evidence type="ECO:0000313" key="12">
    <source>
        <dbReference type="EMBL" id="AZF84368.1"/>
    </source>
</evidence>
<name>A0A0E3GWT4_SACSO</name>
<evidence type="ECO:0000313" key="23">
    <source>
        <dbReference type="Proteomes" id="UP000278715"/>
    </source>
</evidence>
<dbReference type="GO" id="GO:0016651">
    <property type="term" value="F:oxidoreductase activity, acting on NAD(P)H"/>
    <property type="evidence" value="ECO:0007669"/>
    <property type="project" value="InterPro"/>
</dbReference>
<evidence type="ECO:0000259" key="2">
    <source>
        <dbReference type="Pfam" id="PF00346"/>
    </source>
</evidence>
<proteinExistence type="predicted"/>
<dbReference type="KEGG" id="ssol:SULB_2027"/>
<dbReference type="EMBL" id="CP033235">
    <property type="protein sequence ID" value="AZF68717.1"/>
    <property type="molecule type" value="Genomic_DNA"/>
</dbReference>
<dbReference type="InterPro" id="IPR029014">
    <property type="entry name" value="NiFe-Hase_large"/>
</dbReference>
<dbReference type="Proteomes" id="UP000273443">
    <property type="component" value="Chromosome"/>
</dbReference>
<dbReference type="InterPro" id="IPR052197">
    <property type="entry name" value="ComplexI_49kDa-like"/>
</dbReference>
<evidence type="ECO:0000313" key="9">
    <source>
        <dbReference type="EMBL" id="AZF76580.1"/>
    </source>
</evidence>
<dbReference type="Proteomes" id="UP000076770">
    <property type="component" value="Chromosome i"/>
</dbReference>
<dbReference type="GO" id="GO:0048038">
    <property type="term" value="F:quinone binding"/>
    <property type="evidence" value="ECO:0007669"/>
    <property type="project" value="InterPro"/>
</dbReference>
<evidence type="ECO:0000313" key="13">
    <source>
        <dbReference type="EMBL" id="SAI84603.1"/>
    </source>
</evidence>
<evidence type="ECO:0000313" key="14">
    <source>
        <dbReference type="Proteomes" id="UP000033057"/>
    </source>
</evidence>
<evidence type="ECO:0000313" key="21">
    <source>
        <dbReference type="Proteomes" id="UP000273443"/>
    </source>
</evidence>
<sequence length="391" mass="44254">MKYYKWTQKGEGRKIGKIGDYCLYEKTITEEKCEENKPNITQTYGSFKFIYGPSAGGLLETIKFIITTNGEKILGIDAEVYKNREIVISGLTVDDALLRVERINAPFSASHTISFLLAVEDSLELEQDYPTQLKRIAEIELERIRNHLFVISRLTETTSLNVPTYHLLHLVEKVNRLIGKMCGHRYFFGVNAINGVNCDFGNLLRIIDITKEFKQIFDGLLESRIFIDRLQENGKIIDENSIGPAARAAGLAYDARKDFKALPYEDLGFRTVITQEADSFGRFLVRGMEIIESAKILVELHDEIKNSNNERGKNHKQGGGEGLARVESPSGDLAYYVKLNNGIIDSVSLLTPSQVNLNLFLKSVINTIFTDFQFNWESFGIWVSEIGVMLK</sequence>
<dbReference type="EMBL" id="CP033238">
    <property type="protein sequence ID" value="AZF76580.1"/>
    <property type="molecule type" value="Genomic_DNA"/>
</dbReference>
<evidence type="ECO:0000313" key="15">
    <source>
        <dbReference type="Proteomes" id="UP000033085"/>
    </source>
</evidence>
<dbReference type="GO" id="GO:0016829">
    <property type="term" value="F:lyase activity"/>
    <property type="evidence" value="ECO:0007669"/>
    <property type="project" value="UniProtKB-KW"/>
</dbReference>
<dbReference type="AlphaFoldDB" id="A0A0E3GWT4"/>
<dbReference type="Proteomes" id="UP000269431">
    <property type="component" value="Chromosome"/>
</dbReference>
<dbReference type="EMBL" id="CP011056">
    <property type="protein sequence ID" value="AKA76934.1"/>
    <property type="molecule type" value="Genomic_DNA"/>
</dbReference>
<evidence type="ECO:0000313" key="7">
    <source>
        <dbReference type="EMBL" id="AZF71337.1"/>
    </source>
</evidence>
<dbReference type="Proteomes" id="UP000282269">
    <property type="component" value="Chromosome"/>
</dbReference>
<evidence type="ECO:0000313" key="18">
    <source>
        <dbReference type="Proteomes" id="UP000267993"/>
    </source>
</evidence>
<dbReference type="EMBL" id="CP011057">
    <property type="protein sequence ID" value="AKA79626.1"/>
    <property type="molecule type" value="Genomic_DNA"/>
</dbReference>
<protein>
    <submittedName>
        <fullName evidence="5">Formate hydrogenlyase</fullName>
    </submittedName>
</protein>
<dbReference type="PATRIC" id="fig|2287.6.peg.2074"/>
<dbReference type="EMBL" id="CP033239">
    <property type="protein sequence ID" value="AZF79188.1"/>
    <property type="molecule type" value="Genomic_DNA"/>
</dbReference>
<dbReference type="Proteomes" id="UP000033085">
    <property type="component" value="Chromosome"/>
</dbReference>
<dbReference type="KEGG" id="ssof:SULC_2025"/>
<dbReference type="EMBL" id="CP033236">
    <property type="protein sequence ID" value="AZF71337.1"/>
    <property type="molecule type" value="Genomic_DNA"/>
</dbReference>
<evidence type="ECO:0000313" key="10">
    <source>
        <dbReference type="EMBL" id="AZF79188.1"/>
    </source>
</evidence>
<dbReference type="SMR" id="A0A0E3GWT4"/>
<dbReference type="Pfam" id="PF00346">
    <property type="entry name" value="Complex1_49kDa"/>
    <property type="match status" value="1"/>
</dbReference>
<dbReference type="EMBL" id="LT549890">
    <property type="protein sequence ID" value="SAI84603.1"/>
    <property type="molecule type" value="Genomic_DNA"/>
</dbReference>
<evidence type="ECO:0000313" key="5">
    <source>
        <dbReference type="EMBL" id="AKA79626.1"/>
    </source>
</evidence>
<dbReference type="OMA" id="DPSWQNW"/>
<dbReference type="EMBL" id="CP033241">
    <property type="protein sequence ID" value="AZF84368.1"/>
    <property type="molecule type" value="Genomic_DNA"/>
</dbReference>
<evidence type="ECO:0000313" key="19">
    <source>
        <dbReference type="Proteomes" id="UP000269431"/>
    </source>
</evidence>
<reference evidence="17" key="3">
    <citation type="submission" date="2016-04" db="EMBL/GenBank/DDBJ databases">
        <authorList>
            <person name="Shah S.A."/>
            <person name="Garrett R.A."/>
        </authorList>
    </citation>
    <scope>NUCLEOTIDE SEQUENCE [LARGE SCALE GENOMIC DNA]</scope>
    <source>
        <strain evidence="17">ATCC 35091 / DSM 1616 / JCM 8930 / NBRC 15331 / P1</strain>
    </source>
</reference>
<evidence type="ECO:0000313" key="20">
    <source>
        <dbReference type="Proteomes" id="UP000273194"/>
    </source>
</evidence>
<keyword evidence="1" id="KW-0560">Oxidoreductase</keyword>
<dbReference type="Proteomes" id="UP000273194">
    <property type="component" value="Chromosome"/>
</dbReference>
<dbReference type="SUPFAM" id="SSF56762">
    <property type="entry name" value="HydB/Nqo4-like"/>
    <property type="match status" value="1"/>
</dbReference>
<dbReference type="EMBL" id="CP011055">
    <property type="protein sequence ID" value="AKA74236.1"/>
    <property type="molecule type" value="Genomic_DNA"/>
</dbReference>
<dbReference type="GeneID" id="7797808"/>
<evidence type="ECO:0000313" key="8">
    <source>
        <dbReference type="EMBL" id="AZF73957.1"/>
    </source>
</evidence>
<accession>A0A0E3GWT4</accession>
<reference evidence="14 15" key="1">
    <citation type="journal article" date="2015" name="Genome Announc.">
        <title>Complete Genome Sequence of Sulfolobus solfataricus Strain 98/2 and Evolved Derivatives.</title>
        <authorList>
            <person name="McCarthy S."/>
            <person name="Gradnigo J."/>
            <person name="Johnson T."/>
            <person name="Payne S."/>
            <person name="Lipzen A."/>
            <person name="Martin J."/>
            <person name="Schackwitz W."/>
            <person name="Moriyama E."/>
            <person name="Blum P."/>
        </authorList>
    </citation>
    <scope>NUCLEOTIDE SEQUENCE [LARGE SCALE GENOMIC DNA]</scope>
    <source>
        <strain evidence="14">98/2 SULC</strain>
        <strain evidence="3">SARC-B</strain>
        <strain evidence="4">SARC-C</strain>
        <strain evidence="5 16">SULA</strain>
        <strain evidence="15">SULB</strain>
    </source>
</reference>
<dbReference type="PANTHER" id="PTHR43485">
    <property type="entry name" value="HYDROGENASE-4 COMPONENT G"/>
    <property type="match status" value="1"/>
</dbReference>
<dbReference type="RefSeq" id="WP_009989217.1">
    <property type="nucleotide sequence ID" value="NZ_CP011055.2"/>
</dbReference>
<evidence type="ECO:0000313" key="6">
    <source>
        <dbReference type="EMBL" id="AZF68717.1"/>
    </source>
</evidence>
<evidence type="ECO:0000256" key="1">
    <source>
        <dbReference type="ARBA" id="ARBA00023002"/>
    </source>
</evidence>
<evidence type="ECO:0000313" key="24">
    <source>
        <dbReference type="Proteomes" id="UP000282269"/>
    </source>
</evidence>
<dbReference type="Proteomes" id="UP000033057">
    <property type="component" value="Chromosome"/>
</dbReference>
<dbReference type="GO" id="GO:0051287">
    <property type="term" value="F:NAD binding"/>
    <property type="evidence" value="ECO:0007669"/>
    <property type="project" value="InterPro"/>
</dbReference>
<dbReference type="Proteomes" id="UP000278715">
    <property type="component" value="Chromosome"/>
</dbReference>
<dbReference type="InterPro" id="IPR001135">
    <property type="entry name" value="NADH_Q_OxRdtase_suD"/>
</dbReference>
<reference evidence="5" key="5">
    <citation type="submission" date="2018-10" db="EMBL/GenBank/DDBJ databases">
        <authorList>
            <person name="McCarthy S."/>
            <person name="Gradnigo J."/>
            <person name="Johnson T."/>
            <person name="Payne S."/>
            <person name="Lipzen A."/>
            <person name="Schackwitz W."/>
            <person name="Martin J."/>
            <person name="Moriyama E."/>
            <person name="Blum P."/>
        </authorList>
    </citation>
    <scope>NUCLEOTIDE SEQUENCE</scope>
    <source>
        <strain evidence="3">SARC-B</strain>
        <strain evidence="4">SARC-C</strain>
        <strain evidence="5">SULA</strain>
    </source>
</reference>
<dbReference type="PANTHER" id="PTHR43485:SF1">
    <property type="entry name" value="FORMATE HYDROGENLYASE SUBUNIT 5-RELATED"/>
    <property type="match status" value="1"/>
</dbReference>
<dbReference type="Gene3D" id="1.10.645.10">
    <property type="entry name" value="Cytochrome-c3 Hydrogenase, chain B"/>
    <property type="match status" value="1"/>
</dbReference>
<dbReference type="EMBL" id="CP033237">
    <property type="protein sequence ID" value="AZF73957.1"/>
    <property type="molecule type" value="Genomic_DNA"/>
</dbReference>
<organism evidence="5 16">
    <name type="scientific">Saccharolobus solfataricus</name>
    <name type="common">Sulfolobus solfataricus</name>
    <dbReference type="NCBI Taxonomy" id="2287"/>
    <lineage>
        <taxon>Archaea</taxon>
        <taxon>Thermoproteota</taxon>
        <taxon>Thermoprotei</taxon>
        <taxon>Sulfolobales</taxon>
        <taxon>Sulfolobaceae</taxon>
        <taxon>Saccharolobus</taxon>
    </lineage>
</organism>
<keyword evidence="5" id="KW-0456">Lyase</keyword>
<evidence type="ECO:0000313" key="11">
    <source>
        <dbReference type="EMBL" id="AZF81792.1"/>
    </source>
</evidence>
<evidence type="ECO:0000313" key="4">
    <source>
        <dbReference type="EMBL" id="AKA76934.1"/>
    </source>
</evidence>
<feature type="domain" description="NADH-quinone oxidoreductase subunit D" evidence="2">
    <location>
        <begin position="172"/>
        <end position="308"/>
    </location>
</feature>
<dbReference type="Proteomes" id="UP000275843">
    <property type="component" value="Chromosome"/>
</dbReference>
<evidence type="ECO:0000313" key="16">
    <source>
        <dbReference type="Proteomes" id="UP000033106"/>
    </source>
</evidence>
<gene>
    <name evidence="13" type="ORF">SSOP1_1049</name>
    <name evidence="5" type="ORF">SULA_2026</name>
    <name evidence="3" type="ORF">SULB_2027</name>
    <name evidence="4" type="ORF">SULC_2025</name>
    <name evidence="6" type="ORF">SULG_10205</name>
    <name evidence="7" type="ORF">SULH_10205</name>
    <name evidence="8" type="ORF">SULI_10205</name>
    <name evidence="9" type="ORF">SULM_10195</name>
    <name evidence="10" type="ORF">SULN_10195</name>
    <name evidence="11" type="ORF">SULO_10205</name>
    <name evidence="12" type="ORF">SULZ_10140</name>
</gene>
<dbReference type="OrthoDB" id="43567at2157"/>
<evidence type="ECO:0000313" key="17">
    <source>
        <dbReference type="Proteomes" id="UP000076770"/>
    </source>
</evidence>
<dbReference type="KEGG" id="ssoa:SULA_2026"/>